<dbReference type="Proteomes" id="UP000475214">
    <property type="component" value="Unassembled WGS sequence"/>
</dbReference>
<sequence length="212" mass="23054">MTNEHLTQPLILTGASLDEAEVAAVVVHGRGQDPQFMIAAVVDRLNVGHVACVLPRAAENSWYPARFIEPLEVNEPHLGHALQACDSAVRTVVEHDIKPEKTVLIGFSQGACLLAEYVVRNPRRYGGVALLTGGYIGPPGPPRRPTGSLGGTPVFLGSSRYDAWVPLARVQETADLLTAMDADVDLRVYDDRQHFVNEDAIRRTRDLLTAVS</sequence>
<dbReference type="InterPro" id="IPR029058">
    <property type="entry name" value="AB_hydrolase_fold"/>
</dbReference>
<evidence type="ECO:0000313" key="5">
    <source>
        <dbReference type="Proteomes" id="UP000475214"/>
    </source>
</evidence>
<evidence type="ECO:0000256" key="1">
    <source>
        <dbReference type="ARBA" id="ARBA00006499"/>
    </source>
</evidence>
<dbReference type="EMBL" id="JAAGOA010000028">
    <property type="protein sequence ID" value="NEE04012.1"/>
    <property type="molecule type" value="Genomic_DNA"/>
</dbReference>
<dbReference type="GO" id="GO:0016787">
    <property type="term" value="F:hydrolase activity"/>
    <property type="evidence" value="ECO:0007669"/>
    <property type="project" value="UniProtKB-KW"/>
</dbReference>
<evidence type="ECO:0000313" key="4">
    <source>
        <dbReference type="EMBL" id="NEE04012.1"/>
    </source>
</evidence>
<reference evidence="4 5" key="1">
    <citation type="submission" date="2020-02" db="EMBL/GenBank/DDBJ databases">
        <authorList>
            <person name="Li X.-J."/>
            <person name="Han X.-M."/>
        </authorList>
    </citation>
    <scope>NUCLEOTIDE SEQUENCE [LARGE SCALE GENOMIC DNA]</scope>
    <source>
        <strain evidence="4 5">CCTCC AB 2017055</strain>
    </source>
</reference>
<proteinExistence type="inferred from homology"/>
<protein>
    <submittedName>
        <fullName evidence="4">Phospholipase</fullName>
    </submittedName>
</protein>
<dbReference type="InterPro" id="IPR050565">
    <property type="entry name" value="LYPA1-2/EST-like"/>
</dbReference>
<dbReference type="Gene3D" id="3.40.50.1820">
    <property type="entry name" value="alpha/beta hydrolase"/>
    <property type="match status" value="1"/>
</dbReference>
<dbReference type="PANTHER" id="PTHR10655">
    <property type="entry name" value="LYSOPHOSPHOLIPASE-RELATED"/>
    <property type="match status" value="1"/>
</dbReference>
<gene>
    <name evidence="4" type="ORF">G1H10_27975</name>
</gene>
<feature type="domain" description="Phospholipase/carboxylesterase/thioesterase" evidence="3">
    <location>
        <begin position="22"/>
        <end position="207"/>
    </location>
</feature>
<accession>A0A6L9SHU7</accession>
<name>A0A6L9SHU7_9ACTN</name>
<comment type="caution">
    <text evidence="4">The sequence shown here is derived from an EMBL/GenBank/DDBJ whole genome shotgun (WGS) entry which is preliminary data.</text>
</comment>
<keyword evidence="2" id="KW-0378">Hydrolase</keyword>
<dbReference type="InterPro" id="IPR003140">
    <property type="entry name" value="PLipase/COase/thioEstase"/>
</dbReference>
<evidence type="ECO:0000259" key="3">
    <source>
        <dbReference type="Pfam" id="PF02230"/>
    </source>
</evidence>
<dbReference type="PANTHER" id="PTHR10655:SF17">
    <property type="entry name" value="LYSOPHOSPHOLIPASE-LIKE PROTEIN 1"/>
    <property type="match status" value="1"/>
</dbReference>
<dbReference type="RefSeq" id="WP_163744171.1">
    <property type="nucleotide sequence ID" value="NZ_JAAGOA010000028.1"/>
</dbReference>
<evidence type="ECO:0000256" key="2">
    <source>
        <dbReference type="ARBA" id="ARBA00022801"/>
    </source>
</evidence>
<dbReference type="SUPFAM" id="SSF53474">
    <property type="entry name" value="alpha/beta-Hydrolases"/>
    <property type="match status" value="1"/>
</dbReference>
<dbReference type="Pfam" id="PF02230">
    <property type="entry name" value="Abhydrolase_2"/>
    <property type="match status" value="1"/>
</dbReference>
<dbReference type="AlphaFoldDB" id="A0A6L9SHU7"/>
<comment type="similarity">
    <text evidence="1">Belongs to the AB hydrolase superfamily. AB hydrolase 2 family.</text>
</comment>
<organism evidence="4 5">
    <name type="scientific">Phytoactinopolyspora halotolerans</name>
    <dbReference type="NCBI Taxonomy" id="1981512"/>
    <lineage>
        <taxon>Bacteria</taxon>
        <taxon>Bacillati</taxon>
        <taxon>Actinomycetota</taxon>
        <taxon>Actinomycetes</taxon>
        <taxon>Jiangellales</taxon>
        <taxon>Jiangellaceae</taxon>
        <taxon>Phytoactinopolyspora</taxon>
    </lineage>
</organism>
<keyword evidence="5" id="KW-1185">Reference proteome</keyword>